<comment type="caution">
    <text evidence="2">The sequence shown here is derived from an EMBL/GenBank/DDBJ whole genome shotgun (WGS) entry which is preliminary data.</text>
</comment>
<sequence length="69" mass="7566">MDRQSHYNCRKLPEYKQMFVKGVAKHGVGLVLIREAVKISASARSRQVSGLVIVMALVLLASASSTVEH</sequence>
<name>A0AAN9IVT8_CLITE</name>
<dbReference type="Proteomes" id="UP001359559">
    <property type="component" value="Unassembled WGS sequence"/>
</dbReference>
<evidence type="ECO:0000313" key="2">
    <source>
        <dbReference type="EMBL" id="KAK7286828.1"/>
    </source>
</evidence>
<organism evidence="2 3">
    <name type="scientific">Clitoria ternatea</name>
    <name type="common">Butterfly pea</name>
    <dbReference type="NCBI Taxonomy" id="43366"/>
    <lineage>
        <taxon>Eukaryota</taxon>
        <taxon>Viridiplantae</taxon>
        <taxon>Streptophyta</taxon>
        <taxon>Embryophyta</taxon>
        <taxon>Tracheophyta</taxon>
        <taxon>Spermatophyta</taxon>
        <taxon>Magnoliopsida</taxon>
        <taxon>eudicotyledons</taxon>
        <taxon>Gunneridae</taxon>
        <taxon>Pentapetalae</taxon>
        <taxon>rosids</taxon>
        <taxon>fabids</taxon>
        <taxon>Fabales</taxon>
        <taxon>Fabaceae</taxon>
        <taxon>Papilionoideae</taxon>
        <taxon>50 kb inversion clade</taxon>
        <taxon>NPAAA clade</taxon>
        <taxon>indigoferoid/millettioid clade</taxon>
        <taxon>Phaseoleae</taxon>
        <taxon>Clitoria</taxon>
    </lineage>
</organism>
<feature type="transmembrane region" description="Helical" evidence="1">
    <location>
        <begin position="48"/>
        <end position="67"/>
    </location>
</feature>
<keyword evidence="1" id="KW-1133">Transmembrane helix</keyword>
<gene>
    <name evidence="2" type="ORF">RJT34_22102</name>
</gene>
<evidence type="ECO:0000313" key="3">
    <source>
        <dbReference type="Proteomes" id="UP001359559"/>
    </source>
</evidence>
<accession>A0AAN9IVT8</accession>
<protein>
    <submittedName>
        <fullName evidence="2">Uncharacterized protein</fullName>
    </submittedName>
</protein>
<reference evidence="2 3" key="1">
    <citation type="submission" date="2024-01" db="EMBL/GenBank/DDBJ databases">
        <title>The genomes of 5 underutilized Papilionoideae crops provide insights into root nodulation and disease resistance.</title>
        <authorList>
            <person name="Yuan L."/>
        </authorList>
    </citation>
    <scope>NUCLEOTIDE SEQUENCE [LARGE SCALE GENOMIC DNA]</scope>
    <source>
        <strain evidence="2">LY-2023</strain>
        <tissue evidence="2">Leaf</tissue>
    </source>
</reference>
<proteinExistence type="predicted"/>
<dbReference type="EMBL" id="JAYKXN010000005">
    <property type="protein sequence ID" value="KAK7286828.1"/>
    <property type="molecule type" value="Genomic_DNA"/>
</dbReference>
<evidence type="ECO:0000256" key="1">
    <source>
        <dbReference type="SAM" id="Phobius"/>
    </source>
</evidence>
<keyword evidence="1" id="KW-0472">Membrane</keyword>
<keyword evidence="3" id="KW-1185">Reference proteome</keyword>
<dbReference type="AlphaFoldDB" id="A0AAN9IVT8"/>
<keyword evidence="1" id="KW-0812">Transmembrane</keyword>